<dbReference type="InterPro" id="IPR002226">
    <property type="entry name" value="Catalase_haem_BS"/>
</dbReference>
<evidence type="ECO:0000256" key="12">
    <source>
        <dbReference type="PIRSR" id="PIRSR038928-2"/>
    </source>
</evidence>
<dbReference type="Pfam" id="PF06628">
    <property type="entry name" value="Catalase-rel"/>
    <property type="match status" value="1"/>
</dbReference>
<evidence type="ECO:0000256" key="15">
    <source>
        <dbReference type="SAM" id="SignalP"/>
    </source>
</evidence>
<keyword evidence="8 12" id="KW-0479">Metal-binding</keyword>
<dbReference type="PANTHER" id="PTHR11465">
    <property type="entry name" value="CATALASE"/>
    <property type="match status" value="1"/>
</dbReference>
<dbReference type="Pfam" id="PF00199">
    <property type="entry name" value="Catalase"/>
    <property type="match status" value="1"/>
</dbReference>
<dbReference type="eggNOG" id="COG0753">
    <property type="taxonomic scope" value="Bacteria"/>
</dbReference>
<comment type="cofactor">
    <cofactor evidence="1 12">
        <name>heme</name>
        <dbReference type="ChEBI" id="CHEBI:30413"/>
    </cofactor>
</comment>
<feature type="compositionally biased region" description="Polar residues" evidence="14">
    <location>
        <begin position="24"/>
        <end position="46"/>
    </location>
</feature>
<evidence type="ECO:0000256" key="8">
    <source>
        <dbReference type="ARBA" id="ARBA00022723"/>
    </source>
</evidence>
<feature type="compositionally biased region" description="Polar residues" evidence="14">
    <location>
        <begin position="387"/>
        <end position="402"/>
    </location>
</feature>
<evidence type="ECO:0000256" key="10">
    <source>
        <dbReference type="ARBA" id="ARBA00023004"/>
    </source>
</evidence>
<dbReference type="EC" id="1.11.1.6" evidence="4 13"/>
<dbReference type="InterPro" id="IPR011614">
    <property type="entry name" value="Catalase_core"/>
</dbReference>
<keyword evidence="7 12" id="KW-0349">Heme</keyword>
<dbReference type="GO" id="GO:0042744">
    <property type="term" value="P:hydrogen peroxide catabolic process"/>
    <property type="evidence" value="ECO:0007669"/>
    <property type="project" value="UniProtKB-KW"/>
</dbReference>
<evidence type="ECO:0000256" key="7">
    <source>
        <dbReference type="ARBA" id="ARBA00022617"/>
    </source>
</evidence>
<evidence type="ECO:0000313" key="17">
    <source>
        <dbReference type="EMBL" id="ABV39485.1"/>
    </source>
</evidence>
<evidence type="ECO:0000256" key="11">
    <source>
        <dbReference type="ARBA" id="ARBA00023324"/>
    </source>
</evidence>
<accession>A8G8P5</accession>
<dbReference type="GO" id="GO:0046872">
    <property type="term" value="F:metal ion binding"/>
    <property type="evidence" value="ECO:0007669"/>
    <property type="project" value="UniProtKB-KW"/>
</dbReference>
<feature type="domain" description="Catalase core" evidence="16">
    <location>
        <begin position="29"/>
        <end position="409"/>
    </location>
</feature>
<evidence type="ECO:0000256" key="5">
    <source>
        <dbReference type="ARBA" id="ARBA00014132"/>
    </source>
</evidence>
<evidence type="ECO:0000256" key="3">
    <source>
        <dbReference type="ARBA" id="ARBA00005329"/>
    </source>
</evidence>
<comment type="function">
    <text evidence="2">Decomposes hydrogen peroxide into water and oxygen; serves to protect cells from the toxic effects of hydrogen peroxide.</text>
</comment>
<dbReference type="SMART" id="SM01060">
    <property type="entry name" value="Catalase"/>
    <property type="match status" value="1"/>
</dbReference>
<feature type="binding site" description="axial binding residue" evidence="12">
    <location>
        <position position="356"/>
    </location>
    <ligand>
        <name>heme</name>
        <dbReference type="ChEBI" id="CHEBI:30413"/>
    </ligand>
    <ligandPart>
        <name>Fe</name>
        <dbReference type="ChEBI" id="CHEBI:18248"/>
    </ligandPart>
</feature>
<dbReference type="EMBL" id="CP000826">
    <property type="protein sequence ID" value="ABV39485.1"/>
    <property type="molecule type" value="Genomic_DNA"/>
</dbReference>
<dbReference type="PANTHER" id="PTHR11465:SF23">
    <property type="entry name" value="CATALASE-2"/>
    <property type="match status" value="1"/>
</dbReference>
<organism evidence="17">
    <name type="scientific">Serratia proteamaculans (strain 568)</name>
    <dbReference type="NCBI Taxonomy" id="399741"/>
    <lineage>
        <taxon>Bacteria</taxon>
        <taxon>Pseudomonadati</taxon>
        <taxon>Pseudomonadota</taxon>
        <taxon>Gammaproteobacteria</taxon>
        <taxon>Enterobacterales</taxon>
        <taxon>Yersiniaceae</taxon>
        <taxon>Serratia</taxon>
    </lineage>
</organism>
<dbReference type="InterPro" id="IPR024708">
    <property type="entry name" value="Catalase_AS"/>
</dbReference>
<feature type="region of interest" description="Disordered" evidence="14">
    <location>
        <begin position="23"/>
        <end position="51"/>
    </location>
</feature>
<dbReference type="GO" id="GO:0020037">
    <property type="term" value="F:heme binding"/>
    <property type="evidence" value="ECO:0007669"/>
    <property type="project" value="InterPro"/>
</dbReference>
<dbReference type="PROSITE" id="PS00437">
    <property type="entry name" value="CATALASE_1"/>
    <property type="match status" value="1"/>
</dbReference>
<dbReference type="InterPro" id="IPR010582">
    <property type="entry name" value="Catalase_immune_responsive"/>
</dbReference>
<keyword evidence="6 13" id="KW-0575">Peroxidase</keyword>
<dbReference type="GO" id="GO:0005737">
    <property type="term" value="C:cytoplasm"/>
    <property type="evidence" value="ECO:0007669"/>
    <property type="project" value="TreeGrafter"/>
</dbReference>
<name>A8G8P5_SERP5</name>
<dbReference type="KEGG" id="spe:Spro_0377"/>
<keyword evidence="11 13" id="KW-0376">Hydrogen peroxide</keyword>
<evidence type="ECO:0000256" key="2">
    <source>
        <dbReference type="ARBA" id="ARBA00002974"/>
    </source>
</evidence>
<dbReference type="HOGENOM" id="CLU_010645_2_0_6"/>
<evidence type="ECO:0000256" key="1">
    <source>
        <dbReference type="ARBA" id="ARBA00001971"/>
    </source>
</evidence>
<protein>
    <recommendedName>
        <fullName evidence="5 13">Catalase</fullName>
        <ecNumber evidence="4 13">1.11.1.6</ecNumber>
    </recommendedName>
</protein>
<dbReference type="PROSITE" id="PS00438">
    <property type="entry name" value="CATALASE_2"/>
    <property type="match status" value="1"/>
</dbReference>
<sequence precursor="true">MNQRVLVSSFILSAVLTGLPQANADPQMTNDNGSPVGDNQNSQTAGPNGPTLLQDGHLIQKLQRFERERIPERVVHARGTGAFGEFKAEKDISDLTRAAVFKPGTTTPVFVRFSTVIHPKGSPEELRDPHGFAIKFYTTQGNWDLVGLSHGIFFIRDAMKFPDMIHSLKPSPVTNVQDPNRYFDFFSHQPESTHMLTQIFSFRGIPTSYRKMDGWGVHAFKFINKKGDVTYVKFYFKSRQGVEGYNDHQAQLEQGKDFNNLTNDLYTNINKGNNPVWDLYIQTLKPSQLNDFRFNPLDDTKLWLGVPETKVGTLTLNKVPDNYFQSTESVAFDPSNLVPGIEPSEDRMLQGRLFSYADAHMYRLGANYQQIPINRPRVAVHNDNQDGRGNQGSTKGDINYQPSVDDGAPVDNAEYKATSALLDGTTQQKIIAKTDNFEQAGIYYRSLTKPQQSDLIEALGSNLKLVKNAHVRQTMLGYFYKADPEYGTRLAEWTKDNVEAIKVLADKLKD</sequence>
<evidence type="ECO:0000256" key="13">
    <source>
        <dbReference type="RuleBase" id="RU000498"/>
    </source>
</evidence>
<dbReference type="InterPro" id="IPR024711">
    <property type="entry name" value="Catalase_clade1/3"/>
</dbReference>
<dbReference type="SUPFAM" id="SSF56634">
    <property type="entry name" value="Heme-dependent catalase-like"/>
    <property type="match status" value="1"/>
</dbReference>
<dbReference type="InterPro" id="IPR020835">
    <property type="entry name" value="Catalase_sf"/>
</dbReference>
<dbReference type="Gene3D" id="2.40.180.10">
    <property type="entry name" value="Catalase core domain"/>
    <property type="match status" value="1"/>
</dbReference>
<evidence type="ECO:0000256" key="14">
    <source>
        <dbReference type="SAM" id="MobiDB-lite"/>
    </source>
</evidence>
<dbReference type="CDD" id="cd08154">
    <property type="entry name" value="catalase_clade_1"/>
    <property type="match status" value="1"/>
</dbReference>
<dbReference type="PRINTS" id="PR00067">
    <property type="entry name" value="CATALASE"/>
</dbReference>
<dbReference type="AlphaFoldDB" id="A8G8P5"/>
<dbReference type="STRING" id="399741.Spro_0377"/>
<dbReference type="GO" id="GO:0004096">
    <property type="term" value="F:catalase activity"/>
    <property type="evidence" value="ECO:0007669"/>
    <property type="project" value="UniProtKB-EC"/>
</dbReference>
<evidence type="ECO:0000256" key="6">
    <source>
        <dbReference type="ARBA" id="ARBA00022559"/>
    </source>
</evidence>
<keyword evidence="15" id="KW-0732">Signal</keyword>
<feature type="region of interest" description="Disordered" evidence="14">
    <location>
        <begin position="380"/>
        <end position="411"/>
    </location>
</feature>
<comment type="similarity">
    <text evidence="3 13">Belongs to the catalase family.</text>
</comment>
<dbReference type="PROSITE" id="PS51402">
    <property type="entry name" value="CATALASE_3"/>
    <property type="match status" value="1"/>
</dbReference>
<gene>
    <name evidence="17" type="ordered locus">Spro_0377</name>
</gene>
<dbReference type="OrthoDB" id="9761719at2"/>
<evidence type="ECO:0000256" key="4">
    <source>
        <dbReference type="ARBA" id="ARBA00012314"/>
    </source>
</evidence>
<evidence type="ECO:0000256" key="9">
    <source>
        <dbReference type="ARBA" id="ARBA00023002"/>
    </source>
</evidence>
<feature type="signal peptide" evidence="15">
    <location>
        <begin position="1"/>
        <end position="24"/>
    </location>
</feature>
<evidence type="ECO:0000259" key="16">
    <source>
        <dbReference type="SMART" id="SM01060"/>
    </source>
</evidence>
<dbReference type="GO" id="GO:0042542">
    <property type="term" value="P:response to hydrogen peroxide"/>
    <property type="evidence" value="ECO:0007669"/>
    <property type="project" value="TreeGrafter"/>
</dbReference>
<proteinExistence type="inferred from homology"/>
<keyword evidence="9 13" id="KW-0560">Oxidoreductase</keyword>
<dbReference type="InterPro" id="IPR018028">
    <property type="entry name" value="Catalase"/>
</dbReference>
<reference evidence="17" key="1">
    <citation type="submission" date="2007-09" db="EMBL/GenBank/DDBJ databases">
        <title>Complete sequence of chromosome of Serratia proteamaculans 568.</title>
        <authorList>
            <consortium name="US DOE Joint Genome Institute"/>
            <person name="Copeland A."/>
            <person name="Lucas S."/>
            <person name="Lapidus A."/>
            <person name="Barry K."/>
            <person name="Glavina del Rio T."/>
            <person name="Dalin E."/>
            <person name="Tice H."/>
            <person name="Pitluck S."/>
            <person name="Chain P."/>
            <person name="Malfatti S."/>
            <person name="Shin M."/>
            <person name="Vergez L."/>
            <person name="Schmutz J."/>
            <person name="Larimer F."/>
            <person name="Land M."/>
            <person name="Hauser L."/>
            <person name="Kyrpides N."/>
            <person name="Kim E."/>
            <person name="Taghavi S."/>
            <person name="Newman L."/>
            <person name="Vangronsveld J."/>
            <person name="van der Lelie D."/>
            <person name="Richardson P."/>
        </authorList>
    </citation>
    <scope>NUCLEOTIDE SEQUENCE [LARGE SCALE GENOMIC DNA]</scope>
    <source>
        <strain evidence="17">568</strain>
    </source>
</reference>
<dbReference type="PIRSF" id="PIRSF038928">
    <property type="entry name" value="Catalase_clade1-3"/>
    <property type="match status" value="1"/>
</dbReference>
<keyword evidence="10 12" id="KW-0408">Iron</keyword>
<feature type="chain" id="PRO_5002720273" description="Catalase" evidence="15">
    <location>
        <begin position="25"/>
        <end position="510"/>
    </location>
</feature>
<comment type="catalytic activity">
    <reaction evidence="13">
        <text>2 H2O2 = O2 + 2 H2O</text>
        <dbReference type="Rhea" id="RHEA:20309"/>
        <dbReference type="ChEBI" id="CHEBI:15377"/>
        <dbReference type="ChEBI" id="CHEBI:15379"/>
        <dbReference type="ChEBI" id="CHEBI:16240"/>
        <dbReference type="EC" id="1.11.1.6"/>
    </reaction>
</comment>